<gene>
    <name evidence="2" type="ORF">PTE30175_02520</name>
</gene>
<protein>
    <submittedName>
        <fullName evidence="2">Uncharacterized protein</fullName>
    </submittedName>
</protein>
<keyword evidence="1" id="KW-1133">Transmembrane helix</keyword>
<sequence>MPIIQTTYNMKASEAIQQILTDVASAKANGNQQIIIANLEAYLASALTKAQAEESSAGAEQITEAEHNLEVWKAQLTASTNHSIEMFKSVIEAGQTALRSAIVINGGAAAALLAFAGNAITKGQSLSGDPLLSKVGLGLGWFVAGIGFAGFATGLRYLGQFAYSAWHANRQRSYARVIGDVINCMTIALGIASFTTFFIGGYSTYSAIAKPSETPITYVTPQRGG</sequence>
<evidence type="ECO:0000313" key="2">
    <source>
        <dbReference type="EMBL" id="VVE10203.1"/>
    </source>
</evidence>
<keyword evidence="3" id="KW-1185">Reference proteome</keyword>
<feature type="transmembrane region" description="Helical" evidence="1">
    <location>
        <begin position="139"/>
        <end position="159"/>
    </location>
</feature>
<organism evidence="2 3">
    <name type="scientific">Pandoraea terrae</name>
    <dbReference type="NCBI Taxonomy" id="1537710"/>
    <lineage>
        <taxon>Bacteria</taxon>
        <taxon>Pseudomonadati</taxon>
        <taxon>Pseudomonadota</taxon>
        <taxon>Betaproteobacteria</taxon>
        <taxon>Burkholderiales</taxon>
        <taxon>Burkholderiaceae</taxon>
        <taxon>Pandoraea</taxon>
    </lineage>
</organism>
<accession>A0A5E4VEJ4</accession>
<keyword evidence="1" id="KW-0472">Membrane</keyword>
<feature type="transmembrane region" description="Helical" evidence="1">
    <location>
        <begin position="180"/>
        <end position="202"/>
    </location>
</feature>
<proteinExistence type="predicted"/>
<feature type="transmembrane region" description="Helical" evidence="1">
    <location>
        <begin position="96"/>
        <end position="119"/>
    </location>
</feature>
<keyword evidence="1" id="KW-0812">Transmembrane</keyword>
<reference evidence="2 3" key="1">
    <citation type="submission" date="2019-08" db="EMBL/GenBank/DDBJ databases">
        <authorList>
            <person name="Peeters C."/>
        </authorList>
    </citation>
    <scope>NUCLEOTIDE SEQUENCE [LARGE SCALE GENOMIC DNA]</scope>
    <source>
        <strain evidence="2 3">LMG 30175</strain>
    </source>
</reference>
<dbReference type="Proteomes" id="UP000414233">
    <property type="component" value="Unassembled WGS sequence"/>
</dbReference>
<evidence type="ECO:0000256" key="1">
    <source>
        <dbReference type="SAM" id="Phobius"/>
    </source>
</evidence>
<evidence type="ECO:0000313" key="3">
    <source>
        <dbReference type="Proteomes" id="UP000414233"/>
    </source>
</evidence>
<dbReference type="AlphaFoldDB" id="A0A5E4VEJ4"/>
<name>A0A5E4VEJ4_9BURK</name>
<dbReference type="EMBL" id="CABPRZ010000009">
    <property type="protein sequence ID" value="VVE10203.1"/>
    <property type="molecule type" value="Genomic_DNA"/>
</dbReference>